<name>A0A4P6Y6L3_9FLAO</name>
<dbReference type="AlphaFoldDB" id="A0A4P6Y6L3"/>
<organism evidence="2 3">
    <name type="scientific">Flavobacterium nackdongense</name>
    <dbReference type="NCBI Taxonomy" id="2547394"/>
    <lineage>
        <taxon>Bacteria</taxon>
        <taxon>Pseudomonadati</taxon>
        <taxon>Bacteroidota</taxon>
        <taxon>Flavobacteriia</taxon>
        <taxon>Flavobacteriales</taxon>
        <taxon>Flavobacteriaceae</taxon>
        <taxon>Flavobacterium</taxon>
    </lineage>
</organism>
<dbReference type="PANTHER" id="PTHR43312">
    <property type="entry name" value="D-THREO-ALDOSE 1-DEHYDROGENASE"/>
    <property type="match status" value="1"/>
</dbReference>
<keyword evidence="3" id="KW-1185">Reference proteome</keyword>
<dbReference type="KEGG" id="fnk:E1750_04310"/>
<dbReference type="Gene3D" id="3.20.20.100">
    <property type="entry name" value="NADP-dependent oxidoreductase domain"/>
    <property type="match status" value="1"/>
</dbReference>
<dbReference type="InterPro" id="IPR036812">
    <property type="entry name" value="NAD(P)_OxRdtase_dom_sf"/>
</dbReference>
<feature type="domain" description="NADP-dependent oxidoreductase" evidence="1">
    <location>
        <begin position="15"/>
        <end position="298"/>
    </location>
</feature>
<dbReference type="EMBL" id="CP037933">
    <property type="protein sequence ID" value="QBN18059.1"/>
    <property type="molecule type" value="Genomic_DNA"/>
</dbReference>
<dbReference type="PRINTS" id="PR00069">
    <property type="entry name" value="ALDKETRDTASE"/>
</dbReference>
<dbReference type="RefSeq" id="WP_133275588.1">
    <property type="nucleotide sequence ID" value="NZ_CP037933.1"/>
</dbReference>
<dbReference type="InterPro" id="IPR020471">
    <property type="entry name" value="AKR"/>
</dbReference>
<sequence>MKYNRYIDDSALVSEIGLGAWQLGNNSGWQSMSENNAVELVQKALELGINFFDTAPNYGRGTGEERLGKALKGVDRSSIVLNTKFGHSDSGKTNYDSNYIRESLEGSLKRLGVDYVDSLILHNPPVEYLDGNKTDHYELLERLIEEGKIKGYGASLDTYDDMKLLMETTNAKVIEAFFNILHQDTSRAFDLAMAKKVAIIAKIPLDSGWLSGKYTAQSTFDDIRKRWSKEDIQTRAQLVNRVKTILGAQENLAHKAISFCLSYEAVTTVIPGNVNSAQLVNNVESISHPISKELVKNLVYFYENEVKPLQLPW</sequence>
<dbReference type="SUPFAM" id="SSF51430">
    <property type="entry name" value="NAD(P)-linked oxidoreductase"/>
    <property type="match status" value="1"/>
</dbReference>
<gene>
    <name evidence="2" type="ORF">E1750_04310</name>
</gene>
<dbReference type="Pfam" id="PF00248">
    <property type="entry name" value="Aldo_ket_red"/>
    <property type="match status" value="1"/>
</dbReference>
<dbReference type="Proteomes" id="UP000291124">
    <property type="component" value="Chromosome"/>
</dbReference>
<dbReference type="GO" id="GO:0016491">
    <property type="term" value="F:oxidoreductase activity"/>
    <property type="evidence" value="ECO:0007669"/>
    <property type="project" value="InterPro"/>
</dbReference>
<evidence type="ECO:0000313" key="2">
    <source>
        <dbReference type="EMBL" id="QBN18059.1"/>
    </source>
</evidence>
<protein>
    <submittedName>
        <fullName evidence="2">Aldo/keto reductase</fullName>
    </submittedName>
</protein>
<evidence type="ECO:0000259" key="1">
    <source>
        <dbReference type="Pfam" id="PF00248"/>
    </source>
</evidence>
<evidence type="ECO:0000313" key="3">
    <source>
        <dbReference type="Proteomes" id="UP000291124"/>
    </source>
</evidence>
<accession>A0A4P6Y6L3</accession>
<dbReference type="InterPro" id="IPR023210">
    <property type="entry name" value="NADP_OxRdtase_dom"/>
</dbReference>
<dbReference type="OrthoDB" id="9773828at2"/>
<dbReference type="CDD" id="cd19086">
    <property type="entry name" value="AKR_AKR11C1"/>
    <property type="match status" value="1"/>
</dbReference>
<proteinExistence type="predicted"/>
<dbReference type="PANTHER" id="PTHR43312:SF1">
    <property type="entry name" value="NADP-DEPENDENT OXIDOREDUCTASE DOMAIN-CONTAINING PROTEIN"/>
    <property type="match status" value="1"/>
</dbReference>
<dbReference type="InterPro" id="IPR053135">
    <property type="entry name" value="AKR2_Oxidoreductase"/>
</dbReference>
<reference evidence="3" key="1">
    <citation type="submission" date="2019-03" db="EMBL/GenBank/DDBJ databases">
        <title>Flavobacterium sp.</title>
        <authorList>
            <person name="Kim H."/>
        </authorList>
    </citation>
    <scope>NUCLEOTIDE SEQUENCE [LARGE SCALE GENOMIC DNA]</scope>
    <source>
        <strain evidence="3">GS13</strain>
    </source>
</reference>